<protein>
    <recommendedName>
        <fullName evidence="4">Cystatin domain-containing protein</fullName>
    </recommendedName>
</protein>
<dbReference type="AlphaFoldDB" id="A0A401RFX8"/>
<accession>A0A401RFX8</accession>
<reference evidence="2 3" key="1">
    <citation type="journal article" date="2018" name="Nat. Ecol. Evol.">
        <title>Shark genomes provide insights into elasmobranch evolution and the origin of vertebrates.</title>
        <authorList>
            <person name="Hara Y"/>
            <person name="Yamaguchi K"/>
            <person name="Onimaru K"/>
            <person name="Kadota M"/>
            <person name="Koyanagi M"/>
            <person name="Keeley SD"/>
            <person name="Tatsumi K"/>
            <person name="Tanaka K"/>
            <person name="Motone F"/>
            <person name="Kageyama Y"/>
            <person name="Nozu R"/>
            <person name="Adachi N"/>
            <person name="Nishimura O"/>
            <person name="Nakagawa R"/>
            <person name="Tanegashima C"/>
            <person name="Kiyatake I"/>
            <person name="Matsumoto R"/>
            <person name="Murakumo K"/>
            <person name="Nishida K"/>
            <person name="Terakita A"/>
            <person name="Kuratani S"/>
            <person name="Sato K"/>
            <person name="Hyodo S Kuraku.S."/>
        </authorList>
    </citation>
    <scope>NUCLEOTIDE SEQUENCE [LARGE SCALE GENOMIC DNA]</scope>
</reference>
<gene>
    <name evidence="2" type="ORF">chiPu_0017430</name>
</gene>
<evidence type="ECO:0000256" key="1">
    <source>
        <dbReference type="SAM" id="SignalP"/>
    </source>
</evidence>
<dbReference type="InterPro" id="IPR046350">
    <property type="entry name" value="Cystatin_sf"/>
</dbReference>
<keyword evidence="1" id="KW-0732">Signal</keyword>
<dbReference type="Proteomes" id="UP000287033">
    <property type="component" value="Unassembled WGS sequence"/>
</dbReference>
<evidence type="ECO:0000313" key="3">
    <source>
        <dbReference type="Proteomes" id="UP000287033"/>
    </source>
</evidence>
<dbReference type="EMBL" id="BEZZ01001285">
    <property type="protein sequence ID" value="GCC17051.1"/>
    <property type="molecule type" value="Genomic_DNA"/>
</dbReference>
<dbReference type="OrthoDB" id="10546981at2759"/>
<evidence type="ECO:0000313" key="2">
    <source>
        <dbReference type="EMBL" id="GCC17051.1"/>
    </source>
</evidence>
<dbReference type="SUPFAM" id="SSF54403">
    <property type="entry name" value="Cystatin/monellin"/>
    <property type="match status" value="1"/>
</dbReference>
<evidence type="ECO:0008006" key="4">
    <source>
        <dbReference type="Google" id="ProtNLM"/>
    </source>
</evidence>
<organism evidence="2 3">
    <name type="scientific">Chiloscyllium punctatum</name>
    <name type="common">Brownbanded bambooshark</name>
    <name type="synonym">Hemiscyllium punctatum</name>
    <dbReference type="NCBI Taxonomy" id="137246"/>
    <lineage>
        <taxon>Eukaryota</taxon>
        <taxon>Metazoa</taxon>
        <taxon>Chordata</taxon>
        <taxon>Craniata</taxon>
        <taxon>Vertebrata</taxon>
        <taxon>Chondrichthyes</taxon>
        <taxon>Elasmobranchii</taxon>
        <taxon>Galeomorphii</taxon>
        <taxon>Galeoidea</taxon>
        <taxon>Orectolobiformes</taxon>
        <taxon>Hemiscylliidae</taxon>
        <taxon>Chiloscyllium</taxon>
    </lineage>
</organism>
<name>A0A401RFX8_CHIPU</name>
<dbReference type="Gene3D" id="3.10.450.10">
    <property type="match status" value="1"/>
</dbReference>
<proteinExistence type="predicted"/>
<sequence length="119" mass="13215">MKAIIFILVAAQIAYSYGQSLDQAVDDAIDQLNEDLIIDNIVTVVKQINVDATLKKQGLVVRLKLQIQETNCSKETANLFSICVPKPEAVSVIDNASERVSLTWNEAFLFDDENMKVIS</sequence>
<feature type="signal peptide" evidence="1">
    <location>
        <begin position="1"/>
        <end position="18"/>
    </location>
</feature>
<keyword evidence="3" id="KW-1185">Reference proteome</keyword>
<feature type="chain" id="PRO_5018975424" description="Cystatin domain-containing protein" evidence="1">
    <location>
        <begin position="19"/>
        <end position="119"/>
    </location>
</feature>
<comment type="caution">
    <text evidence="2">The sequence shown here is derived from an EMBL/GenBank/DDBJ whole genome shotgun (WGS) entry which is preliminary data.</text>
</comment>